<accession>Q8V9R1</accession>
<reference evidence="1 2" key="1">
    <citation type="journal article" date="2001" name="Virology">
        <title>Sequences and replication of genomes of the archaeal rudiviruses SIRV1 and SIRV2: relationships to the archaeal lipothrixvirus SIFV and some eukaryal viruses.</title>
        <authorList>
            <person name="Peng X."/>
            <person name="Blum H."/>
            <person name="She Q."/>
            <person name="Mallok S."/>
            <person name="Brugger K."/>
            <person name="Garrett R.A."/>
            <person name="Zillig W."/>
            <person name="Prangishvili D."/>
        </authorList>
    </citation>
    <scope>NUCLEOTIDE SEQUENCE</scope>
    <source>
        <strain evidence="1 2">HVE10/4</strain>
    </source>
</reference>
<name>Q8V9R1_SIRV2</name>
<dbReference type="OrthoDB" id="34082at10239"/>
<dbReference type="GeneID" id="951434"/>
<evidence type="ECO:0000313" key="2">
    <source>
        <dbReference type="Proteomes" id="UP000002271"/>
    </source>
</evidence>
<evidence type="ECO:0000313" key="1">
    <source>
        <dbReference type="EMBL" id="CAC87282.1"/>
    </source>
</evidence>
<dbReference type="KEGG" id="vg:951434"/>
<dbReference type="RefSeq" id="NP_666541.1">
    <property type="nucleotide sequence ID" value="NC_004086.1"/>
</dbReference>
<proteinExistence type="predicted"/>
<dbReference type="EMBL" id="AJ344259">
    <property type="protein sequence ID" value="CAC87282.1"/>
    <property type="molecule type" value="Genomic_DNA"/>
</dbReference>
<organismHost>
    <name type="scientific">Saccharolobus islandicus</name>
    <name type="common">Sulfolobus islandicus</name>
    <dbReference type="NCBI Taxonomy" id="43080"/>
</organismHost>
<dbReference type="Proteomes" id="UP000002271">
    <property type="component" value="Segment"/>
</dbReference>
<protein>
    <submittedName>
        <fullName evidence="1">Uncharacterized protein</fullName>
    </submittedName>
</protein>
<organism evidence="1 2">
    <name type="scientific">Sulfolobus islandicus rod-shaped virus 2</name>
    <name type="common">SIRV2</name>
    <name type="synonym">Sulfolobus virus SIRV-2</name>
    <dbReference type="NCBI Taxonomy" id="157899"/>
    <lineage>
        <taxon>Viruses</taxon>
        <taxon>Adnaviria</taxon>
        <taxon>Zilligvirae</taxon>
        <taxon>Taleaviricota</taxon>
        <taxon>Tokiviricetes</taxon>
        <taxon>Ligamenvirales</taxon>
        <taxon>Rudiviridae</taxon>
        <taxon>Icerudivirus</taxon>
        <taxon>Icerudivirus hveragerdiense</taxon>
        <taxon>Icerudivirus SIRV2</taxon>
    </lineage>
</organism>
<keyword evidence="2" id="KW-1185">Reference proteome</keyword>
<sequence length="131" mass="15229">MSQKVEFPLNVELESQEEKVEFQVKKLYKFFNYVENYHNSKISSEASGNHLYLFIKDGELNVDYDGDFVIKAPSLHVSISIDRNENQVEINGNANGYEFKIKFVGKISVLARQNRVMLIFKVESLPEISRY</sequence>